<dbReference type="Proteomes" id="UP000017559">
    <property type="component" value="Unassembled WGS sequence"/>
</dbReference>
<proteinExistence type="predicted"/>
<dbReference type="AlphaFoldDB" id="V2XBC5"/>
<dbReference type="HOGENOM" id="CLU_1960139_0_0_1"/>
<organism evidence="1 2">
    <name type="scientific">Moniliophthora roreri (strain MCA 2997)</name>
    <name type="common">Cocoa frosty pod rot fungus</name>
    <name type="synonym">Crinipellis roreri</name>
    <dbReference type="NCBI Taxonomy" id="1381753"/>
    <lineage>
        <taxon>Eukaryota</taxon>
        <taxon>Fungi</taxon>
        <taxon>Dikarya</taxon>
        <taxon>Basidiomycota</taxon>
        <taxon>Agaricomycotina</taxon>
        <taxon>Agaricomycetes</taxon>
        <taxon>Agaricomycetidae</taxon>
        <taxon>Agaricales</taxon>
        <taxon>Marasmiineae</taxon>
        <taxon>Marasmiaceae</taxon>
        <taxon>Moniliophthora</taxon>
    </lineage>
</organism>
<dbReference type="KEGG" id="mrr:Moror_16817"/>
<accession>V2XBC5</accession>
<name>V2XBC5_MONRO</name>
<evidence type="ECO:0000313" key="1">
    <source>
        <dbReference type="EMBL" id="ESK89780.1"/>
    </source>
</evidence>
<protein>
    <submittedName>
        <fullName evidence="1">Uncharacterized protein</fullName>
    </submittedName>
</protein>
<comment type="caution">
    <text evidence="1">The sequence shown here is derived from an EMBL/GenBank/DDBJ whole genome shotgun (WGS) entry which is preliminary data.</text>
</comment>
<reference evidence="1 2" key="1">
    <citation type="journal article" date="2014" name="BMC Genomics">
        <title>Genome and secretome analysis of the hemibiotrophic fungal pathogen, Moniliophthora roreri, which causes frosty pod rot disease of cacao: mechanisms of the biotrophic and necrotrophic phases.</title>
        <authorList>
            <person name="Meinhardt L.W."/>
            <person name="Costa G.G.L."/>
            <person name="Thomazella D.P.T."/>
            <person name="Teixeira P.J.P.L."/>
            <person name="Carazzolle M.F."/>
            <person name="Schuster S.C."/>
            <person name="Carlson J.E."/>
            <person name="Guiltinan M.J."/>
            <person name="Mieczkowski P."/>
            <person name="Farmer A."/>
            <person name="Ramaraj T."/>
            <person name="Crozier J."/>
            <person name="Davis R.E."/>
            <person name="Shao J."/>
            <person name="Melnick R.L."/>
            <person name="Pereira G.A.G."/>
            <person name="Bailey B.A."/>
        </authorList>
    </citation>
    <scope>NUCLEOTIDE SEQUENCE [LARGE SCALE GENOMIC DNA]</scope>
    <source>
        <strain evidence="1 2">MCA 2997</strain>
    </source>
</reference>
<gene>
    <name evidence="1" type="ORF">Moror_16817</name>
</gene>
<keyword evidence="2" id="KW-1185">Reference proteome</keyword>
<evidence type="ECO:0000313" key="2">
    <source>
        <dbReference type="Proteomes" id="UP000017559"/>
    </source>
</evidence>
<dbReference type="EMBL" id="AWSO01000517">
    <property type="protein sequence ID" value="ESK89780.1"/>
    <property type="molecule type" value="Genomic_DNA"/>
</dbReference>
<sequence length="128" mass="14513">MDRKQRTSCIFVFSHPQTASNLLFKIMGSYPSLIMKQCPFIYSFIDVFVFDPERSSPRKAPILDEFFPDSGENAGGFRGHTFQKCLDDIQTLIKDAESENKVVMIKEHTVHLINSGVHAANIEEEGQT</sequence>